<evidence type="ECO:0000313" key="2">
    <source>
        <dbReference type="Proteomes" id="UP000737420"/>
    </source>
</evidence>
<accession>A0ABD0B931</accession>
<dbReference type="AlphaFoldDB" id="A0ABD0B931"/>
<reference evidence="1 2" key="1">
    <citation type="submission" date="2021-07" db="EMBL/GenBank/DDBJ databases">
        <title>Draft genome sequence of carbapenem-resistant Aeromonas spp. in Japan.</title>
        <authorList>
            <person name="Maehana S."/>
            <person name="Suzuki M."/>
            <person name="Kitasato H."/>
        </authorList>
    </citation>
    <scope>NUCLEOTIDE SEQUENCE [LARGE SCALE GENOMIC DNA]</scope>
    <source>
        <strain evidence="1 2">KAM382</strain>
    </source>
</reference>
<sequence>MAKTSELLLARLKGIGLDVVSVERVYRSQYGAAAGQWAWSARLANGSEVGSEDTMTACVRAAALKYDRPPYPTASIQIHAVS</sequence>
<evidence type="ECO:0000313" key="1">
    <source>
        <dbReference type="EMBL" id="GJB92335.1"/>
    </source>
</evidence>
<dbReference type="Proteomes" id="UP000737420">
    <property type="component" value="Unassembled WGS sequence"/>
</dbReference>
<name>A0ABD0B931_AERCA</name>
<gene>
    <name evidence="1" type="ORF">KAM382_23960</name>
</gene>
<proteinExistence type="predicted"/>
<organism evidence="1 2">
    <name type="scientific">Aeromonas caviae</name>
    <name type="common">Aeromonas punctata</name>
    <dbReference type="NCBI Taxonomy" id="648"/>
    <lineage>
        <taxon>Bacteria</taxon>
        <taxon>Pseudomonadati</taxon>
        <taxon>Pseudomonadota</taxon>
        <taxon>Gammaproteobacteria</taxon>
        <taxon>Aeromonadales</taxon>
        <taxon>Aeromonadaceae</taxon>
        <taxon>Aeromonas</taxon>
    </lineage>
</organism>
<comment type="caution">
    <text evidence="1">The sequence shown here is derived from an EMBL/GenBank/DDBJ whole genome shotgun (WGS) entry which is preliminary data.</text>
</comment>
<protein>
    <submittedName>
        <fullName evidence="1">Uncharacterized protein</fullName>
    </submittedName>
</protein>
<dbReference type="EMBL" id="BPOP01000022">
    <property type="protein sequence ID" value="GJB92335.1"/>
    <property type="molecule type" value="Genomic_DNA"/>
</dbReference>